<evidence type="ECO:0000256" key="4">
    <source>
        <dbReference type="ARBA" id="ARBA00022801"/>
    </source>
</evidence>
<dbReference type="GO" id="GO:0003729">
    <property type="term" value="F:mRNA binding"/>
    <property type="evidence" value="ECO:0007669"/>
    <property type="project" value="InterPro"/>
</dbReference>
<evidence type="ECO:0000256" key="3">
    <source>
        <dbReference type="ARBA" id="ARBA00022759"/>
    </source>
</evidence>
<keyword evidence="2" id="KW-0540">Nuclease</keyword>
<protein>
    <submittedName>
        <fullName evidence="7">Unannotated protein</fullName>
    </submittedName>
</protein>
<dbReference type="SUPFAM" id="SSF54786">
    <property type="entry name" value="YcfA/nrd intein domain"/>
    <property type="match status" value="1"/>
</dbReference>
<organism evidence="7">
    <name type="scientific">freshwater metagenome</name>
    <dbReference type="NCBI Taxonomy" id="449393"/>
    <lineage>
        <taxon>unclassified sequences</taxon>
        <taxon>metagenomes</taxon>
        <taxon>ecological metagenomes</taxon>
    </lineage>
</organism>
<evidence type="ECO:0000313" key="7">
    <source>
        <dbReference type="EMBL" id="CAB4890823.1"/>
    </source>
</evidence>
<reference evidence="7" key="1">
    <citation type="submission" date="2020-05" db="EMBL/GenBank/DDBJ databases">
        <authorList>
            <person name="Chiriac C."/>
            <person name="Salcher M."/>
            <person name="Ghai R."/>
            <person name="Kavagutti S V."/>
        </authorList>
    </citation>
    <scope>NUCLEOTIDE SEQUENCE</scope>
</reference>
<gene>
    <name evidence="7" type="ORF">UFOPK3472_01863</name>
</gene>
<proteinExistence type="predicted"/>
<dbReference type="InterPro" id="IPR038570">
    <property type="entry name" value="HicA_sf"/>
</dbReference>
<keyword evidence="3" id="KW-0255">Endonuclease</keyword>
<dbReference type="GO" id="GO:0004519">
    <property type="term" value="F:endonuclease activity"/>
    <property type="evidence" value="ECO:0007669"/>
    <property type="project" value="UniProtKB-KW"/>
</dbReference>
<dbReference type="GO" id="GO:0016787">
    <property type="term" value="F:hydrolase activity"/>
    <property type="evidence" value="ECO:0007669"/>
    <property type="project" value="UniProtKB-KW"/>
</dbReference>
<evidence type="ECO:0000256" key="6">
    <source>
        <dbReference type="ARBA" id="ARBA00023016"/>
    </source>
</evidence>
<dbReference type="InterPro" id="IPR012933">
    <property type="entry name" value="HicA_mRNA_interferase"/>
</dbReference>
<dbReference type="Pfam" id="PF07927">
    <property type="entry name" value="HicA_toxin"/>
    <property type="match status" value="1"/>
</dbReference>
<evidence type="ECO:0000256" key="2">
    <source>
        <dbReference type="ARBA" id="ARBA00022722"/>
    </source>
</evidence>
<name>A0A6J7FGT3_9ZZZZ</name>
<keyword evidence="6" id="KW-0346">Stress response</keyword>
<keyword evidence="1" id="KW-1277">Toxin-antitoxin system</keyword>
<accession>A0A6J7FGT3</accession>
<dbReference type="EMBL" id="CAFBLX010000117">
    <property type="protein sequence ID" value="CAB4890823.1"/>
    <property type="molecule type" value="Genomic_DNA"/>
</dbReference>
<dbReference type="AlphaFoldDB" id="A0A6J7FGT3"/>
<evidence type="ECO:0000256" key="5">
    <source>
        <dbReference type="ARBA" id="ARBA00022884"/>
    </source>
</evidence>
<evidence type="ECO:0000256" key="1">
    <source>
        <dbReference type="ARBA" id="ARBA00022649"/>
    </source>
</evidence>
<sequence>MVADQPTRKVLKELRGAGFSPLRTVGSHTMWASADGVVKVTVPDGHRTISPGVYRNIVKAMKEAREQ</sequence>
<keyword evidence="4" id="KW-0378">Hydrolase</keyword>
<keyword evidence="5" id="KW-0694">RNA-binding</keyword>
<dbReference type="Gene3D" id="3.30.920.30">
    <property type="entry name" value="Hypothetical protein"/>
    <property type="match status" value="1"/>
</dbReference>